<comment type="caution">
    <text evidence="1">The sequence shown here is derived from an EMBL/GenBank/DDBJ whole genome shotgun (WGS) entry which is preliminary data.</text>
</comment>
<organism evidence="1 2">
    <name type="scientific">Atopobium deltae</name>
    <dbReference type="NCBI Taxonomy" id="1393034"/>
    <lineage>
        <taxon>Bacteria</taxon>
        <taxon>Bacillati</taxon>
        <taxon>Actinomycetota</taxon>
        <taxon>Coriobacteriia</taxon>
        <taxon>Coriobacteriales</taxon>
        <taxon>Atopobiaceae</taxon>
        <taxon>Atopobium</taxon>
    </lineage>
</organism>
<dbReference type="PATRIC" id="fig|1393034.3.peg.935"/>
<proteinExistence type="predicted"/>
<dbReference type="EMBL" id="LSCR01000026">
    <property type="protein sequence ID" value="KXB34002.1"/>
    <property type="molecule type" value="Genomic_DNA"/>
</dbReference>
<keyword evidence="2" id="KW-1185">Reference proteome</keyword>
<sequence length="92" mass="10353">MDEMTEEQKTRETAKSIDALIDQSIAMNGFIDHMLQSVRDTFFDSISLFNDAALDAAQKVLQHQQGHLTTARARAKVLAGEIEDTKDEQKDE</sequence>
<dbReference type="STRING" id="1393034.HMPREF3192_00971"/>
<evidence type="ECO:0000313" key="2">
    <source>
        <dbReference type="Proteomes" id="UP000070675"/>
    </source>
</evidence>
<dbReference type="Proteomes" id="UP000070675">
    <property type="component" value="Unassembled WGS sequence"/>
</dbReference>
<accession>A0A133XST3</accession>
<dbReference type="RefSeq" id="WP_066305700.1">
    <property type="nucleotide sequence ID" value="NZ_KQ959506.1"/>
</dbReference>
<dbReference type="AlphaFoldDB" id="A0A133XST3"/>
<evidence type="ECO:0000313" key="1">
    <source>
        <dbReference type="EMBL" id="KXB34002.1"/>
    </source>
</evidence>
<reference evidence="2" key="1">
    <citation type="submission" date="2016-01" db="EMBL/GenBank/DDBJ databases">
        <authorList>
            <person name="Mitreva M."/>
            <person name="Pepin K.H."/>
            <person name="Mihindukulasuriya K.A."/>
            <person name="Fulton R."/>
            <person name="Fronick C."/>
            <person name="O'Laughlin M."/>
            <person name="Miner T."/>
            <person name="Herter B."/>
            <person name="Rosa B.A."/>
            <person name="Cordes M."/>
            <person name="Tomlinson C."/>
            <person name="Wollam A."/>
            <person name="Palsikar V.B."/>
            <person name="Mardis E.R."/>
            <person name="Wilson R.K."/>
        </authorList>
    </citation>
    <scope>NUCLEOTIDE SEQUENCE [LARGE SCALE GENOMIC DNA]</scope>
    <source>
        <strain evidence="2">DNF00019</strain>
    </source>
</reference>
<protein>
    <submittedName>
        <fullName evidence="1">Uncharacterized protein</fullName>
    </submittedName>
</protein>
<name>A0A133XST3_9ACTN</name>
<gene>
    <name evidence="1" type="ORF">HMPREF3192_00971</name>
</gene>